<protein>
    <recommendedName>
        <fullName evidence="6">Mucoidy inhibitor MuiA family protein</fullName>
    </recommendedName>
</protein>
<dbReference type="InterPro" id="IPR008969">
    <property type="entry name" value="CarboxyPept-like_regulatory"/>
</dbReference>
<organism evidence="4 5">
    <name type="scientific">Roseivirga echinicomitans</name>
    <dbReference type="NCBI Taxonomy" id="296218"/>
    <lineage>
        <taxon>Bacteria</taxon>
        <taxon>Pseudomonadati</taxon>
        <taxon>Bacteroidota</taxon>
        <taxon>Cytophagia</taxon>
        <taxon>Cytophagales</taxon>
        <taxon>Roseivirgaceae</taxon>
        <taxon>Roseivirga</taxon>
    </lineage>
</organism>
<comment type="caution">
    <text evidence="4">The sequence shown here is derived from an EMBL/GenBank/DDBJ whole genome shotgun (WGS) entry which is preliminary data.</text>
</comment>
<evidence type="ECO:0000256" key="1">
    <source>
        <dbReference type="SAM" id="SignalP"/>
    </source>
</evidence>
<dbReference type="Pfam" id="PF13600">
    <property type="entry name" value="DUF4140"/>
    <property type="match status" value="1"/>
</dbReference>
<dbReference type="EMBL" id="LRDB01000050">
    <property type="protein sequence ID" value="KYG73191.1"/>
    <property type="molecule type" value="Genomic_DNA"/>
</dbReference>
<evidence type="ECO:0000313" key="4">
    <source>
        <dbReference type="EMBL" id="KYG73191.1"/>
    </source>
</evidence>
<dbReference type="SUPFAM" id="SSF49464">
    <property type="entry name" value="Carboxypeptidase regulatory domain-like"/>
    <property type="match status" value="1"/>
</dbReference>
<dbReference type="InterPro" id="IPR025554">
    <property type="entry name" value="DUF4140"/>
</dbReference>
<evidence type="ECO:0000313" key="5">
    <source>
        <dbReference type="Proteomes" id="UP000075615"/>
    </source>
</evidence>
<dbReference type="Proteomes" id="UP000075615">
    <property type="component" value="Unassembled WGS sequence"/>
</dbReference>
<dbReference type="InterPro" id="IPR037291">
    <property type="entry name" value="DUF4139"/>
</dbReference>
<feature type="domain" description="DUF4140" evidence="3">
    <location>
        <begin position="42"/>
        <end position="139"/>
    </location>
</feature>
<dbReference type="Pfam" id="PF13715">
    <property type="entry name" value="CarbopepD_reg_2"/>
    <property type="match status" value="1"/>
</dbReference>
<gene>
    <name evidence="4" type="ORF">AWN68_10950</name>
</gene>
<feature type="domain" description="DUF4139" evidence="2">
    <location>
        <begin position="223"/>
        <end position="625"/>
    </location>
</feature>
<dbReference type="Gene3D" id="2.60.40.1120">
    <property type="entry name" value="Carboxypeptidase-like, regulatory domain"/>
    <property type="match status" value="1"/>
</dbReference>
<reference evidence="4 5" key="1">
    <citation type="submission" date="2016-01" db="EMBL/GenBank/DDBJ databases">
        <title>Genome sequencing of Roseivirga echinicomitans KMM 6058.</title>
        <authorList>
            <person name="Selvaratnam C."/>
            <person name="Thevarajoo S."/>
            <person name="Goh K.M."/>
            <person name="Ee R."/>
            <person name="Chan K.-G."/>
            <person name="Chong C.S."/>
        </authorList>
    </citation>
    <scope>NUCLEOTIDE SEQUENCE [LARGE SCALE GENOMIC DNA]</scope>
    <source>
        <strain evidence="4 5">KMM 6058</strain>
    </source>
</reference>
<evidence type="ECO:0008006" key="6">
    <source>
        <dbReference type="Google" id="ProtNLM"/>
    </source>
</evidence>
<dbReference type="InterPro" id="IPR011935">
    <property type="entry name" value="CHP02231"/>
</dbReference>
<dbReference type="NCBIfam" id="TIGR02231">
    <property type="entry name" value="mucoidy inhibitor MuiA family protein"/>
    <property type="match status" value="2"/>
</dbReference>
<keyword evidence="5" id="KW-1185">Reference proteome</keyword>
<dbReference type="Pfam" id="PF13598">
    <property type="entry name" value="DUF4139"/>
    <property type="match status" value="1"/>
</dbReference>
<evidence type="ECO:0000259" key="3">
    <source>
        <dbReference type="Pfam" id="PF13600"/>
    </source>
</evidence>
<dbReference type="PANTHER" id="PTHR31005:SF8">
    <property type="entry name" value="DUF4139 DOMAIN-CONTAINING PROTEIN"/>
    <property type="match status" value="1"/>
</dbReference>
<dbReference type="AlphaFoldDB" id="A0A150X387"/>
<accession>A0A150X387</accession>
<dbReference type="PANTHER" id="PTHR31005">
    <property type="entry name" value="DUF4139 DOMAIN-CONTAINING PROTEIN"/>
    <property type="match status" value="1"/>
</dbReference>
<feature type="chain" id="PRO_5007573993" description="Mucoidy inhibitor MuiA family protein" evidence="1">
    <location>
        <begin position="32"/>
        <end position="632"/>
    </location>
</feature>
<proteinExistence type="predicted"/>
<name>A0A150X387_9BACT</name>
<keyword evidence="1" id="KW-0732">Signal</keyword>
<dbReference type="STRING" id="296218.AWN68_10950"/>
<evidence type="ECO:0000259" key="2">
    <source>
        <dbReference type="Pfam" id="PF13598"/>
    </source>
</evidence>
<feature type="signal peptide" evidence="1">
    <location>
        <begin position="1"/>
        <end position="31"/>
    </location>
</feature>
<sequence>MKFKYLKLNAIIMKLSALLLVMFMAVQFSHGQSTIESKIKSVEVYTKGAEVRRTAKLPLKNGKNEFKISHLSFNLDPKTIQISGEGFTILSVRHELDYLEKENKPDLINQLLNQSDAISDSIKYIELEISILQKEMTLLNQNQKIVGDQGIQNQEFKNAVGYFTERFKSLSKDEFNLNLRKGKLNEKLMQIGLQLDSYSGQQKKPSSNIFLTISSDKSQTIPIEISYAVSEAGWFPAYDVRAKDSSQPLSITYKARVYQNTGIDWKDVKLRIASGDLESSGTAPELSPYYLGGTNFYPNRNSGIRQVHGYVISSDDGLPLPSASVLVKGTTLGVSTDNNGFYSLQVPNDNSILVFRFLGFVTQEKPITGENINVEMRSDVTELGEVVVTAYGSRSSDALAGRVPGIQIRGSNSIKREKVSNPIPINYINYQTNFVYDIELPYSIPSTGKPEVVDMLTKEVEAEYIYSTSPKVKETAYLVAMIKDWTDLKLLDGESNLYFENRFVGKSIIDTNVGSDTLNISMGKDEGIVINRERLKDFEERKFFSNKKREERHFRITVMNTKSSEVSISIYDQIPITARDNVKVNVIEISGAEMNKETGLLTWKTKLKPGEKRELILKYSVEYPKEMDLEIN</sequence>